<name>A0ABQ5E1D9_9ASTR</name>
<sequence>MKLDQFAQFRFNSLTEEEGWNRIEDYIQYQDDLWDDMLPFMNVSSILKAMQPTFRGRLERACNQISYLETPTREVGLKNPYLIYDYYGGSHEANECRQNNPAEQVYLSGGDIYDEPSLLRVKKQKKDDEDERLLSIFKHIHINLSFLESMIHMPKGAKVLKDLLSHKEKLEKATSSVKLGEECSAIIQRSLPQKEGDPGSFTLPCLIGPLAVKNALADLGASINLMSHSLFRRLGISKLKPTRMSIQLADRSIKYPIGVCENLLVKLSKFIFPVDFVVLEMDEDELVPIILGRPFLATARAVIDVHEGKVGRATRVEGLGESVETLKHRTTQTRAEGITQTPGVCFPPRKQPTPSGHLLRIIYRQESQASQILNNHKGAISWSITDIKGIDSSFCTLKILMEDEFKPSVQPQRRANSNIKEVVPKKGGMTVVKNEKNELIPQRTVTGWRVCIDYRKLNNATWKDHFPLPFIDQMLERLAGHEYYCFLDGFSGYFHIPIITPKDQEKTTFTCPYGTFTYKRMPFGLCNAPATFQRCMTAIFHELIEDSMEVFMDDFSVFGSSFDHCLKNLEKMLKRYEETNLVLNWEKCHFMVKEGIVLGHKVSGAGIKVDKAKIKAISKLPYPTNRKKHIRKLF</sequence>
<dbReference type="InterPro" id="IPR021109">
    <property type="entry name" value="Peptidase_aspartic_dom_sf"/>
</dbReference>
<feature type="domain" description="Reverse transcriptase" evidence="1">
    <location>
        <begin position="441"/>
        <end position="601"/>
    </location>
</feature>
<dbReference type="Gene3D" id="3.10.10.10">
    <property type="entry name" value="HIV Type 1 Reverse Transcriptase, subunit A, domain 1"/>
    <property type="match status" value="1"/>
</dbReference>
<dbReference type="PANTHER" id="PTHR24559">
    <property type="entry name" value="TRANSPOSON TY3-I GAG-POL POLYPROTEIN"/>
    <property type="match status" value="1"/>
</dbReference>
<dbReference type="InterPro" id="IPR000477">
    <property type="entry name" value="RT_dom"/>
</dbReference>
<protein>
    <submittedName>
        <fullName evidence="2">DNA-directed DNA polymerase</fullName>
    </submittedName>
</protein>
<dbReference type="SUPFAM" id="SSF56672">
    <property type="entry name" value="DNA/RNA polymerases"/>
    <property type="match status" value="1"/>
</dbReference>
<dbReference type="Pfam" id="PF00078">
    <property type="entry name" value="RVT_1"/>
    <property type="match status" value="1"/>
</dbReference>
<dbReference type="InterPro" id="IPR043128">
    <property type="entry name" value="Rev_trsase/Diguanyl_cyclase"/>
</dbReference>
<keyword evidence="2" id="KW-0808">Transferase</keyword>
<keyword evidence="3" id="KW-1185">Reference proteome</keyword>
<dbReference type="Proteomes" id="UP001151760">
    <property type="component" value="Unassembled WGS sequence"/>
</dbReference>
<dbReference type="Gene3D" id="3.30.70.270">
    <property type="match status" value="1"/>
</dbReference>
<proteinExistence type="predicted"/>
<reference evidence="2" key="1">
    <citation type="journal article" date="2022" name="Int. J. Mol. Sci.">
        <title>Draft Genome of Tanacetum Coccineum: Genomic Comparison of Closely Related Tanacetum-Family Plants.</title>
        <authorList>
            <person name="Yamashiro T."/>
            <person name="Shiraishi A."/>
            <person name="Nakayama K."/>
            <person name="Satake H."/>
        </authorList>
    </citation>
    <scope>NUCLEOTIDE SEQUENCE</scope>
</reference>
<evidence type="ECO:0000259" key="1">
    <source>
        <dbReference type="Pfam" id="PF00078"/>
    </source>
</evidence>
<evidence type="ECO:0000313" key="3">
    <source>
        <dbReference type="Proteomes" id="UP001151760"/>
    </source>
</evidence>
<comment type="caution">
    <text evidence="2">The sequence shown here is derived from an EMBL/GenBank/DDBJ whole genome shotgun (WGS) entry which is preliminary data.</text>
</comment>
<keyword evidence="2" id="KW-0548">Nucleotidyltransferase</keyword>
<keyword evidence="2" id="KW-0239">DNA-directed DNA polymerase</keyword>
<accession>A0ABQ5E1D9</accession>
<dbReference type="CDD" id="cd01647">
    <property type="entry name" value="RT_LTR"/>
    <property type="match status" value="1"/>
</dbReference>
<dbReference type="InterPro" id="IPR043502">
    <property type="entry name" value="DNA/RNA_pol_sf"/>
</dbReference>
<dbReference type="EMBL" id="BQNB010015863">
    <property type="protein sequence ID" value="GJT45007.1"/>
    <property type="molecule type" value="Genomic_DNA"/>
</dbReference>
<dbReference type="GO" id="GO:0003887">
    <property type="term" value="F:DNA-directed DNA polymerase activity"/>
    <property type="evidence" value="ECO:0007669"/>
    <property type="project" value="UniProtKB-KW"/>
</dbReference>
<dbReference type="CDD" id="cd00303">
    <property type="entry name" value="retropepsin_like"/>
    <property type="match status" value="1"/>
</dbReference>
<dbReference type="InterPro" id="IPR053134">
    <property type="entry name" value="RNA-dir_DNA_polymerase"/>
</dbReference>
<evidence type="ECO:0000313" key="2">
    <source>
        <dbReference type="EMBL" id="GJT45007.1"/>
    </source>
</evidence>
<reference evidence="2" key="2">
    <citation type="submission" date="2022-01" db="EMBL/GenBank/DDBJ databases">
        <authorList>
            <person name="Yamashiro T."/>
            <person name="Shiraishi A."/>
            <person name="Satake H."/>
            <person name="Nakayama K."/>
        </authorList>
    </citation>
    <scope>NUCLEOTIDE SEQUENCE</scope>
</reference>
<dbReference type="Pfam" id="PF13650">
    <property type="entry name" value="Asp_protease_2"/>
    <property type="match status" value="1"/>
</dbReference>
<organism evidence="2 3">
    <name type="scientific">Tanacetum coccineum</name>
    <dbReference type="NCBI Taxonomy" id="301880"/>
    <lineage>
        <taxon>Eukaryota</taxon>
        <taxon>Viridiplantae</taxon>
        <taxon>Streptophyta</taxon>
        <taxon>Embryophyta</taxon>
        <taxon>Tracheophyta</taxon>
        <taxon>Spermatophyta</taxon>
        <taxon>Magnoliopsida</taxon>
        <taxon>eudicotyledons</taxon>
        <taxon>Gunneridae</taxon>
        <taxon>Pentapetalae</taxon>
        <taxon>asterids</taxon>
        <taxon>campanulids</taxon>
        <taxon>Asterales</taxon>
        <taxon>Asteraceae</taxon>
        <taxon>Asteroideae</taxon>
        <taxon>Anthemideae</taxon>
        <taxon>Anthemidinae</taxon>
        <taxon>Tanacetum</taxon>
    </lineage>
</organism>
<dbReference type="PANTHER" id="PTHR24559:SF444">
    <property type="entry name" value="REVERSE TRANSCRIPTASE DOMAIN-CONTAINING PROTEIN"/>
    <property type="match status" value="1"/>
</dbReference>
<dbReference type="Gene3D" id="2.40.70.10">
    <property type="entry name" value="Acid Proteases"/>
    <property type="match status" value="1"/>
</dbReference>
<gene>
    <name evidence="2" type="ORF">Tco_0953722</name>
</gene>